<evidence type="ECO:0000256" key="2">
    <source>
        <dbReference type="ARBA" id="ARBA00022528"/>
    </source>
</evidence>
<dbReference type="GO" id="GO:0016168">
    <property type="term" value="F:chlorophyll binding"/>
    <property type="evidence" value="ECO:0007669"/>
    <property type="project" value="UniProtKB-KW"/>
</dbReference>
<keyword evidence="5" id="KW-0148">Chlorophyll</keyword>
<evidence type="ECO:0000313" key="8">
    <source>
        <dbReference type="Proteomes" id="UP000626109"/>
    </source>
</evidence>
<gene>
    <name evidence="7" type="ORF">PGLA2088_LOCUS39370</name>
</gene>
<feature type="transmembrane region" description="Helical" evidence="6">
    <location>
        <begin position="77"/>
        <end position="97"/>
    </location>
</feature>
<comment type="caution">
    <text evidence="7">The sequence shown here is derived from an EMBL/GenBank/DDBJ whole genome shotgun (WGS) entry which is preliminary data.</text>
</comment>
<feature type="binding site" description="axial binding residue" evidence="5">
    <location>
        <position position="474"/>
    </location>
    <ligand>
        <name>chlorophyll b</name>
        <dbReference type="ChEBI" id="CHEBI:61721"/>
        <label>1</label>
    </ligand>
    <ligandPart>
        <name>Mg</name>
        <dbReference type="ChEBI" id="CHEBI:25107"/>
    </ligandPart>
</feature>
<dbReference type="GO" id="GO:0016020">
    <property type="term" value="C:membrane"/>
    <property type="evidence" value="ECO:0007669"/>
    <property type="project" value="InterPro"/>
</dbReference>
<evidence type="ECO:0000256" key="3">
    <source>
        <dbReference type="ARBA" id="ARBA00022531"/>
    </source>
</evidence>
<comment type="subcellular location">
    <subcellularLocation>
        <location evidence="1">Plastid</location>
        <location evidence="1">Chloroplast</location>
    </subcellularLocation>
</comment>
<accession>A0A813L7E2</accession>
<organism evidence="7 8">
    <name type="scientific">Polarella glacialis</name>
    <name type="common">Dinoflagellate</name>
    <dbReference type="NCBI Taxonomy" id="89957"/>
    <lineage>
        <taxon>Eukaryota</taxon>
        <taxon>Sar</taxon>
        <taxon>Alveolata</taxon>
        <taxon>Dinophyceae</taxon>
        <taxon>Suessiales</taxon>
        <taxon>Suessiaceae</taxon>
        <taxon>Polarella</taxon>
    </lineage>
</organism>
<feature type="binding site" evidence="5">
    <location>
        <position position="438"/>
    </location>
    <ligand>
        <name>chlorophyll a</name>
        <dbReference type="ChEBI" id="CHEBI:58416"/>
        <label>1</label>
    </ligand>
</feature>
<feature type="transmembrane region" description="Helical" evidence="6">
    <location>
        <begin position="50"/>
        <end position="71"/>
    </location>
</feature>
<evidence type="ECO:0000256" key="6">
    <source>
        <dbReference type="SAM" id="Phobius"/>
    </source>
</evidence>
<keyword evidence="6" id="KW-0472">Membrane</keyword>
<feature type="binding site" evidence="5">
    <location>
        <position position="530"/>
    </location>
    <ligand>
        <name>chlorophyll a</name>
        <dbReference type="ChEBI" id="CHEBI:58416"/>
        <label>1</label>
    </ligand>
</feature>
<keyword evidence="6" id="KW-0812">Transmembrane</keyword>
<dbReference type="Gene3D" id="1.10.3460.10">
    <property type="entry name" value="Chlorophyll a/b binding protein domain"/>
    <property type="match status" value="1"/>
</dbReference>
<evidence type="ECO:0000256" key="4">
    <source>
        <dbReference type="ARBA" id="ARBA00022640"/>
    </source>
</evidence>
<dbReference type="InterPro" id="IPR022796">
    <property type="entry name" value="Chloroa_b-bind"/>
</dbReference>
<dbReference type="SUPFAM" id="SSF103511">
    <property type="entry name" value="Chlorophyll a-b binding protein"/>
    <property type="match status" value="1"/>
</dbReference>
<keyword evidence="6" id="KW-1133">Transmembrane helix</keyword>
<dbReference type="GO" id="GO:0009507">
    <property type="term" value="C:chloroplast"/>
    <property type="evidence" value="ECO:0007669"/>
    <property type="project" value="UniProtKB-SubCell"/>
</dbReference>
<dbReference type="GO" id="GO:0009765">
    <property type="term" value="P:photosynthesis, light harvesting"/>
    <property type="evidence" value="ECO:0007669"/>
    <property type="project" value="InterPro"/>
</dbReference>
<protein>
    <recommendedName>
        <fullName evidence="9">Chlorophyll a-b binding protein, chloroplastic</fullName>
    </recommendedName>
</protein>
<dbReference type="PANTHER" id="PTHR21649">
    <property type="entry name" value="CHLOROPHYLL A/B BINDING PROTEIN"/>
    <property type="match status" value="1"/>
</dbReference>
<feature type="binding site" evidence="5">
    <location>
        <position position="435"/>
    </location>
    <ligand>
        <name>chlorophyll a</name>
        <dbReference type="ChEBI" id="CHEBI:58416"/>
        <label>1</label>
    </ligand>
</feature>
<reference evidence="7" key="1">
    <citation type="submission" date="2021-02" db="EMBL/GenBank/DDBJ databases">
        <authorList>
            <person name="Dougan E. K."/>
            <person name="Rhodes N."/>
            <person name="Thang M."/>
            <person name="Chan C."/>
        </authorList>
    </citation>
    <scope>NUCLEOTIDE SEQUENCE</scope>
</reference>
<feature type="binding site" evidence="5">
    <location>
        <position position="533"/>
    </location>
    <ligand>
        <name>chlorophyll a</name>
        <dbReference type="ChEBI" id="CHEBI:58416"/>
        <label>1</label>
    </ligand>
</feature>
<keyword evidence="3" id="KW-0602">Photosynthesis</keyword>
<keyword evidence="5" id="KW-0157">Chromophore</keyword>
<keyword evidence="4" id="KW-0934">Plastid</keyword>
<feature type="transmembrane region" description="Helical" evidence="6">
    <location>
        <begin position="475"/>
        <end position="495"/>
    </location>
</feature>
<feature type="binding site" evidence="5">
    <location>
        <position position="529"/>
    </location>
    <ligand>
        <name>chlorophyll a</name>
        <dbReference type="ChEBI" id="CHEBI:58416"/>
        <label>1</label>
    </ligand>
</feature>
<dbReference type="EMBL" id="CAJNNW010033089">
    <property type="protein sequence ID" value="CAE8717063.1"/>
    <property type="molecule type" value="Genomic_DNA"/>
</dbReference>
<sequence>MLTSALFHQVWCCGCVGRRASFKLLLLLLLLLFLLLLLLLLLLLSSLFLLLLLLLFLLLLLLLLLSLLLLFSLSLLLSSLLLLLLSFSFSSFSSPALGAWRVARAGQPACCCSLPVRMAPSGPKASGALLGGMLATLAAPGALSSASWGPSFLAAPAASVAPRSAPTSSPSEAPARARLPGSGASPPLLALCAGLATVSFSATAAVAATLMARGSRVSRRFRDESAADGPEGDLADVQRLKALSPEQWDELLADGEATVSATWLEVTAKIPELRELPRELGAPTPWRFASAPGAAGAPIPVPLFRGSSSGGSGSPFTTARRLNSELANGRLALLAAFASRRQGGIVASAVARRAVDEAVDEVEISEAGKAVEAMLVAEKELPEDGYGWDEKYVEKVAPFAPSKQVGATAPMGFFDPLGFTKEGDKEGYRKLAASEIKHGRIAMMASVGLLVQHYIKIPGFEKARASFSSQFDVVFSLPALYIFSVFTWLLFFFELSFWSQAEDREPGDFGDPFNFQGFLGKYDTEWRNKEINNGRFAMICTSGIVVAQALTGKDGVQQLGF</sequence>
<evidence type="ECO:0000313" key="7">
    <source>
        <dbReference type="EMBL" id="CAE8717063.1"/>
    </source>
</evidence>
<dbReference type="Proteomes" id="UP000626109">
    <property type="component" value="Unassembled WGS sequence"/>
</dbReference>
<feature type="transmembrane region" description="Helical" evidence="6">
    <location>
        <begin position="188"/>
        <end position="212"/>
    </location>
</feature>
<dbReference type="Pfam" id="PF00504">
    <property type="entry name" value="Chloroa_b-bind"/>
    <property type="match status" value="1"/>
</dbReference>
<evidence type="ECO:0000256" key="5">
    <source>
        <dbReference type="PIRSR" id="PIRSR601344-1"/>
    </source>
</evidence>
<dbReference type="InterPro" id="IPR001344">
    <property type="entry name" value="Chloro_AB-bd_pln"/>
</dbReference>
<evidence type="ECO:0008006" key="9">
    <source>
        <dbReference type="Google" id="ProtNLM"/>
    </source>
</evidence>
<name>A0A813L7E2_POLGL</name>
<feature type="transmembrane region" description="Helical" evidence="6">
    <location>
        <begin position="22"/>
        <end position="43"/>
    </location>
</feature>
<feature type="binding site" evidence="5">
    <location>
        <position position="535"/>
    </location>
    <ligand>
        <name>chlorophyll a</name>
        <dbReference type="ChEBI" id="CHEBI:58416"/>
        <label>1</label>
    </ligand>
</feature>
<proteinExistence type="predicted"/>
<evidence type="ECO:0000256" key="1">
    <source>
        <dbReference type="ARBA" id="ARBA00004229"/>
    </source>
</evidence>
<dbReference type="AlphaFoldDB" id="A0A813L7E2"/>
<feature type="binding site" description="axial binding residue" evidence="5">
    <location>
        <position position="440"/>
    </location>
    <ligand>
        <name>chlorophyll b</name>
        <dbReference type="ChEBI" id="CHEBI:61721"/>
        <label>1</label>
    </ligand>
    <ligandPart>
        <name>Mg</name>
        <dbReference type="ChEBI" id="CHEBI:25107"/>
    </ligandPart>
</feature>
<keyword evidence="2" id="KW-0150">Chloroplast</keyword>